<organism evidence="4 5">
    <name type="scientific">Desulfopila aestuarii DSM 18488</name>
    <dbReference type="NCBI Taxonomy" id="1121416"/>
    <lineage>
        <taxon>Bacteria</taxon>
        <taxon>Pseudomonadati</taxon>
        <taxon>Thermodesulfobacteriota</taxon>
        <taxon>Desulfobulbia</taxon>
        <taxon>Desulfobulbales</taxon>
        <taxon>Desulfocapsaceae</taxon>
        <taxon>Desulfopila</taxon>
    </lineage>
</organism>
<evidence type="ECO:0000256" key="2">
    <source>
        <dbReference type="SAM" id="MobiDB-lite"/>
    </source>
</evidence>
<dbReference type="Pfam" id="PF13435">
    <property type="entry name" value="Cytochrome_C554"/>
    <property type="match status" value="1"/>
</dbReference>
<protein>
    <submittedName>
        <fullName evidence="4">Cytochrome c554 and c-prime</fullName>
    </submittedName>
</protein>
<reference evidence="4 5" key="1">
    <citation type="submission" date="2016-12" db="EMBL/GenBank/DDBJ databases">
        <authorList>
            <person name="Song W.-J."/>
            <person name="Kurnit D.M."/>
        </authorList>
    </citation>
    <scope>NUCLEOTIDE SEQUENCE [LARGE SCALE GENOMIC DNA]</scope>
    <source>
        <strain evidence="4 5">DSM 18488</strain>
    </source>
</reference>
<dbReference type="PANTHER" id="PTHR11575">
    <property type="entry name" value="5'-NUCLEOTIDASE-RELATED"/>
    <property type="match status" value="1"/>
</dbReference>
<evidence type="ECO:0000259" key="3">
    <source>
        <dbReference type="Pfam" id="PF13435"/>
    </source>
</evidence>
<evidence type="ECO:0000256" key="1">
    <source>
        <dbReference type="SAM" id="Coils"/>
    </source>
</evidence>
<dbReference type="GO" id="GO:0016787">
    <property type="term" value="F:hydrolase activity"/>
    <property type="evidence" value="ECO:0007669"/>
    <property type="project" value="InterPro"/>
</dbReference>
<dbReference type="EMBL" id="FRFE01000004">
    <property type="protein sequence ID" value="SHO45462.1"/>
    <property type="molecule type" value="Genomic_DNA"/>
</dbReference>
<dbReference type="Gene3D" id="1.10.1130.10">
    <property type="entry name" value="Flavocytochrome C3, Chain A"/>
    <property type="match status" value="1"/>
</dbReference>
<dbReference type="SUPFAM" id="SSF48695">
    <property type="entry name" value="Multiheme cytochromes"/>
    <property type="match status" value="1"/>
</dbReference>
<dbReference type="GO" id="GO:0030288">
    <property type="term" value="C:outer membrane-bounded periplasmic space"/>
    <property type="evidence" value="ECO:0007669"/>
    <property type="project" value="TreeGrafter"/>
</dbReference>
<dbReference type="InterPro" id="IPR036280">
    <property type="entry name" value="Multihaem_cyt_sf"/>
</dbReference>
<dbReference type="InterPro" id="IPR023155">
    <property type="entry name" value="Cyt_c-552/4"/>
</dbReference>
<proteinExistence type="predicted"/>
<dbReference type="InterPro" id="IPR029052">
    <property type="entry name" value="Metallo-depent_PP-like"/>
</dbReference>
<feature type="domain" description="Cytochrome c-552/4" evidence="3">
    <location>
        <begin position="321"/>
        <end position="394"/>
    </location>
</feature>
<feature type="coiled-coil region" evidence="1">
    <location>
        <begin position="208"/>
        <end position="246"/>
    </location>
</feature>
<dbReference type="PANTHER" id="PTHR11575:SF24">
    <property type="entry name" value="5'-NUCLEOTIDASE"/>
    <property type="match status" value="1"/>
</dbReference>
<name>A0A1M7Y1N4_9BACT</name>
<keyword evidence="1" id="KW-0175">Coiled coil</keyword>
<dbReference type="SUPFAM" id="SSF56300">
    <property type="entry name" value="Metallo-dependent phosphatases"/>
    <property type="match status" value="1"/>
</dbReference>
<dbReference type="STRING" id="1121416.SAMN02745220_01096"/>
<evidence type="ECO:0000313" key="5">
    <source>
        <dbReference type="Proteomes" id="UP000184603"/>
    </source>
</evidence>
<dbReference type="GO" id="GO:0009166">
    <property type="term" value="P:nucleotide catabolic process"/>
    <property type="evidence" value="ECO:0007669"/>
    <property type="project" value="InterPro"/>
</dbReference>
<dbReference type="Gene3D" id="3.60.21.10">
    <property type="match status" value="1"/>
</dbReference>
<sequence>MLLDSGNILFKAADKAQILDQDVLTAKTIVEVYTTLHYDAMAIGPYDLTAGLELVTRTFASGTPWISANLLTPSGKPIFSPWVVKNIGETRVGIVGLTGNITPATDYVTVSWQESLPQYIDELSTACDFIILLSTLEKSENDAIAELFPQIQLIISSDPKAGNVAPLIKHNSLFTQTHTRGKYLGILNVSWSKSVVWQAVLTDSPTIIADLEKRYQQQLQTVEADNKDNTTKVDRLQNNLRVLKELQANPQNVQPDTYTFRFRSLADHIKKNPAIDQQLELLKQEIASTNRKARMAKPPEVSSGPVDSTSSSQGGFTGSGQCGECHNKQYAKWLDSAHARAIESLTREQQQYNVRCLSCHVTWDMNGNIGSEMRSNLLTLPQELTNVGCESCHGAGKMHVDSKGEAKTFKEVTKATCTICHTPEMDAQFNFQTRLSQLGCVLD</sequence>
<feature type="region of interest" description="Disordered" evidence="2">
    <location>
        <begin position="290"/>
        <end position="318"/>
    </location>
</feature>
<dbReference type="InterPro" id="IPR006179">
    <property type="entry name" value="5_nucleotidase/apyrase"/>
</dbReference>
<dbReference type="AlphaFoldDB" id="A0A1M7Y1N4"/>
<keyword evidence="5" id="KW-1185">Reference proteome</keyword>
<evidence type="ECO:0000313" key="4">
    <source>
        <dbReference type="EMBL" id="SHO45462.1"/>
    </source>
</evidence>
<accession>A0A1M7Y1N4</accession>
<gene>
    <name evidence="4" type="ORF">SAMN02745220_01096</name>
</gene>
<dbReference type="Proteomes" id="UP000184603">
    <property type="component" value="Unassembled WGS sequence"/>
</dbReference>
<feature type="compositionally biased region" description="Low complexity" evidence="2">
    <location>
        <begin position="302"/>
        <end position="314"/>
    </location>
</feature>